<evidence type="ECO:0000256" key="1">
    <source>
        <dbReference type="SAM" id="MobiDB-lite"/>
    </source>
</evidence>
<dbReference type="InterPro" id="IPR012464">
    <property type="entry name" value="DUF1676"/>
</dbReference>
<keyword evidence="2" id="KW-0472">Membrane</keyword>
<feature type="region of interest" description="Disordered" evidence="1">
    <location>
        <begin position="209"/>
        <end position="244"/>
    </location>
</feature>
<accession>A0A8I6RXV3</accession>
<keyword evidence="5" id="KW-1185">Reference proteome</keyword>
<keyword evidence="3" id="KW-0732">Signal</keyword>
<dbReference type="Proteomes" id="UP000494040">
    <property type="component" value="Unassembled WGS sequence"/>
</dbReference>
<dbReference type="GeneID" id="106666931"/>
<name>A0A8I6RXV3_CIMLE</name>
<dbReference type="RefSeq" id="XP_014249970.1">
    <property type="nucleotide sequence ID" value="XM_014394484.2"/>
</dbReference>
<dbReference type="GO" id="GO:0016020">
    <property type="term" value="C:membrane"/>
    <property type="evidence" value="ECO:0007669"/>
    <property type="project" value="TreeGrafter"/>
</dbReference>
<dbReference type="KEGG" id="clec:106666931"/>
<dbReference type="AlphaFoldDB" id="A0A8I6RXV3"/>
<protein>
    <recommendedName>
        <fullName evidence="6">Osiris</fullName>
    </recommendedName>
</protein>
<evidence type="ECO:0008006" key="6">
    <source>
        <dbReference type="Google" id="ProtNLM"/>
    </source>
</evidence>
<evidence type="ECO:0000313" key="5">
    <source>
        <dbReference type="Proteomes" id="UP000494040"/>
    </source>
</evidence>
<evidence type="ECO:0000256" key="3">
    <source>
        <dbReference type="SAM" id="SignalP"/>
    </source>
</evidence>
<organism evidence="4 5">
    <name type="scientific">Cimex lectularius</name>
    <name type="common">Bed bug</name>
    <name type="synonym">Acanthia lectularia</name>
    <dbReference type="NCBI Taxonomy" id="79782"/>
    <lineage>
        <taxon>Eukaryota</taxon>
        <taxon>Metazoa</taxon>
        <taxon>Ecdysozoa</taxon>
        <taxon>Arthropoda</taxon>
        <taxon>Hexapoda</taxon>
        <taxon>Insecta</taxon>
        <taxon>Pterygota</taxon>
        <taxon>Neoptera</taxon>
        <taxon>Paraneoptera</taxon>
        <taxon>Hemiptera</taxon>
        <taxon>Heteroptera</taxon>
        <taxon>Panheteroptera</taxon>
        <taxon>Cimicomorpha</taxon>
        <taxon>Cimicidae</taxon>
        <taxon>Cimex</taxon>
    </lineage>
</organism>
<evidence type="ECO:0000313" key="4">
    <source>
        <dbReference type="EnsemblMetazoa" id="XP_014249970.1"/>
    </source>
</evidence>
<dbReference type="OMA" id="SHELAYK"/>
<feature type="transmembrane region" description="Helical" evidence="2">
    <location>
        <begin position="183"/>
        <end position="202"/>
    </location>
</feature>
<feature type="chain" id="PRO_5035277843" description="Osiris" evidence="3">
    <location>
        <begin position="19"/>
        <end position="263"/>
    </location>
</feature>
<dbReference type="Pfam" id="PF07898">
    <property type="entry name" value="DUF1676"/>
    <property type="match status" value="1"/>
</dbReference>
<sequence>MERRLALVLGLLVVSASSEDPNAAADGIYSECVLSLNYPCLQRKALVFIDRLGRSEKFPLVGDGIISLVRTSPPAEEIKEESLRSLDGDTLGDMVDTSVVDFFQTHVFRLDLPDWLKTPGSRSDNALDFYVGDNEVEEGRKKGGGGGGGGKKGMKKMMMSMCMMMAGKFMMLAPLLLGLTKLAAIKALVMAFVSLTISKIIILKKLKSQKGGGGWSSGGGGGGWSSGGGGGGWSSGGGGGGGWDRSFSSHELAYKSHLQDNSA</sequence>
<keyword evidence="2" id="KW-0812">Transmembrane</keyword>
<keyword evidence="2" id="KW-1133">Transmembrane helix</keyword>
<feature type="compositionally biased region" description="Gly residues" evidence="1">
    <location>
        <begin position="210"/>
        <end position="243"/>
    </location>
</feature>
<feature type="signal peptide" evidence="3">
    <location>
        <begin position="1"/>
        <end position="18"/>
    </location>
</feature>
<dbReference type="PANTHER" id="PTHR21879">
    <property type="entry name" value="FI03362P-RELATED-RELATED"/>
    <property type="match status" value="1"/>
</dbReference>
<dbReference type="EnsemblMetazoa" id="XM_014394484.2">
    <property type="protein sequence ID" value="XP_014249970.1"/>
    <property type="gene ID" value="LOC106666931"/>
</dbReference>
<reference evidence="4" key="1">
    <citation type="submission" date="2022-01" db="UniProtKB">
        <authorList>
            <consortium name="EnsemblMetazoa"/>
        </authorList>
    </citation>
    <scope>IDENTIFICATION</scope>
</reference>
<dbReference type="OrthoDB" id="6622274at2759"/>
<evidence type="ECO:0000256" key="2">
    <source>
        <dbReference type="SAM" id="Phobius"/>
    </source>
</evidence>
<proteinExistence type="predicted"/>